<dbReference type="SUPFAM" id="SSF57756">
    <property type="entry name" value="Retrovirus zinc finger-like domains"/>
    <property type="match status" value="1"/>
</dbReference>
<dbReference type="Proteomes" id="UP000593572">
    <property type="component" value="Unassembled WGS sequence"/>
</dbReference>
<accession>A0A7J8LNM9</accession>
<dbReference type="GO" id="GO:0003676">
    <property type="term" value="F:nucleic acid binding"/>
    <property type="evidence" value="ECO:0007669"/>
    <property type="project" value="InterPro"/>
</dbReference>
<protein>
    <recommendedName>
        <fullName evidence="3">CCHC-type domain-containing protein</fullName>
    </recommendedName>
</protein>
<comment type="caution">
    <text evidence="1">The sequence shown here is derived from an EMBL/GenBank/DDBJ whole genome shotgun (WGS) entry which is preliminary data.</text>
</comment>
<gene>
    <name evidence="1" type="ORF">Golob_013137</name>
</gene>
<sequence length="64" mass="7446">MNEYKLSFDDVKGHLLSKNKLDNEFGSYSKANRKASILVASKKRDKMCHYCKKLGHVKAYCYKL</sequence>
<dbReference type="AlphaFoldDB" id="A0A7J8LNM9"/>
<proteinExistence type="predicted"/>
<keyword evidence="2" id="KW-1185">Reference proteome</keyword>
<dbReference type="GO" id="GO:0008270">
    <property type="term" value="F:zinc ion binding"/>
    <property type="evidence" value="ECO:0007669"/>
    <property type="project" value="InterPro"/>
</dbReference>
<organism evidence="1 2">
    <name type="scientific">Gossypium lobatum</name>
    <dbReference type="NCBI Taxonomy" id="34289"/>
    <lineage>
        <taxon>Eukaryota</taxon>
        <taxon>Viridiplantae</taxon>
        <taxon>Streptophyta</taxon>
        <taxon>Embryophyta</taxon>
        <taxon>Tracheophyta</taxon>
        <taxon>Spermatophyta</taxon>
        <taxon>Magnoliopsida</taxon>
        <taxon>eudicotyledons</taxon>
        <taxon>Gunneridae</taxon>
        <taxon>Pentapetalae</taxon>
        <taxon>rosids</taxon>
        <taxon>malvids</taxon>
        <taxon>Malvales</taxon>
        <taxon>Malvaceae</taxon>
        <taxon>Malvoideae</taxon>
        <taxon>Gossypium</taxon>
    </lineage>
</organism>
<evidence type="ECO:0008006" key="3">
    <source>
        <dbReference type="Google" id="ProtNLM"/>
    </source>
</evidence>
<dbReference type="EMBL" id="JABEZX010000004">
    <property type="protein sequence ID" value="MBA0554003.1"/>
    <property type="molecule type" value="Genomic_DNA"/>
</dbReference>
<dbReference type="InterPro" id="IPR036875">
    <property type="entry name" value="Znf_CCHC_sf"/>
</dbReference>
<evidence type="ECO:0000313" key="1">
    <source>
        <dbReference type="EMBL" id="MBA0554003.1"/>
    </source>
</evidence>
<evidence type="ECO:0000313" key="2">
    <source>
        <dbReference type="Proteomes" id="UP000593572"/>
    </source>
</evidence>
<reference evidence="1 2" key="1">
    <citation type="journal article" date="2019" name="Genome Biol. Evol.">
        <title>Insights into the evolution of the New World diploid cottons (Gossypium, subgenus Houzingenia) based on genome sequencing.</title>
        <authorList>
            <person name="Grover C.E."/>
            <person name="Arick M.A. 2nd"/>
            <person name="Thrash A."/>
            <person name="Conover J.L."/>
            <person name="Sanders W.S."/>
            <person name="Peterson D.G."/>
            <person name="Frelichowski J.E."/>
            <person name="Scheffler J.A."/>
            <person name="Scheffler B.E."/>
            <person name="Wendel J.F."/>
        </authorList>
    </citation>
    <scope>NUCLEOTIDE SEQUENCE [LARGE SCALE GENOMIC DNA]</scope>
    <source>
        <strain evidence="1">157</strain>
        <tissue evidence="1">Leaf</tissue>
    </source>
</reference>
<name>A0A7J8LNM9_9ROSI</name>